<dbReference type="PANTHER" id="PTHR23507:SF1">
    <property type="entry name" value="FI18259P1-RELATED"/>
    <property type="match status" value="1"/>
</dbReference>
<feature type="compositionally biased region" description="Polar residues" evidence="5">
    <location>
        <begin position="709"/>
        <end position="719"/>
    </location>
</feature>
<feature type="transmembrane region" description="Helical" evidence="6">
    <location>
        <begin position="32"/>
        <end position="51"/>
    </location>
</feature>
<evidence type="ECO:0000313" key="8">
    <source>
        <dbReference type="Proteomes" id="UP000559256"/>
    </source>
</evidence>
<feature type="transmembrane region" description="Helical" evidence="6">
    <location>
        <begin position="145"/>
        <end position="164"/>
    </location>
</feature>
<feature type="transmembrane region" description="Helical" evidence="6">
    <location>
        <begin position="208"/>
        <end position="225"/>
    </location>
</feature>
<evidence type="ECO:0000256" key="2">
    <source>
        <dbReference type="ARBA" id="ARBA00022692"/>
    </source>
</evidence>
<feature type="compositionally biased region" description="Basic residues" evidence="5">
    <location>
        <begin position="657"/>
        <end position="674"/>
    </location>
</feature>
<protein>
    <recommendedName>
        <fullName evidence="9">MFS general substrate transporter</fullName>
    </recommendedName>
</protein>
<sequence>MSNHAGPAPMTASESDPLLPSKRKKPFYRPRPLWLVPFAITGALVRGMTLAPRVEVFTQLSCATVHKHHPYNHTNAILIPHNPEYMSIYSALDPVGPHLSSVHSTSVLLPSHQDDDDGAQEEDPRRLPSERCISDPKVTAGAARLQTIMTTTMGFLSALTTGWWGHFSERHGRTRVLAISTLGLFLTDLTFILVATPGSALSSHGHKLLILAPFIEGCLGGWSTLQSATSSYVSDCTSAGSRAKIFSRFTGVFYLGFALGPTIGGWIIRNGIPGIDRIGTLHGQGKSVTEVFWLAICCSFINLFLVAFVFPESLSKEQRARAIEQYHANSKGKGHASNQDSDGSVSPAPAEAPPKPGAIRRFLSPLAVFFPAAISRPTASGVVKTRDWSLTFLALSVLLFMLSTGIYQIKYIYAEHVYGWGADKLSYYISFAGGLRAVCLLFVMPAVISTFKPTVQKSTNKTASPTKAQLAQEIHFDLMLTRICICIDICSQFLVSISPSPSNIHAESIRSFLTSTPSQTSADRRSEIFFVLASSLSGFGAGFLPAAQSLALCIVQARQLLESTASERDASAVASDAREESIKPKGDSGIGKLFGALSVLQAVGQMIMGPLLFGLVYSDSVAQFPKAIFVTACGILVGALGFASLIRSPVQRERPRGKGKAPMKGGAHRTKSSRLSRAEEEERRGRSRASKDLFGYGVPITRDNEEQVQRSTQEAGPSL</sequence>
<keyword evidence="3 6" id="KW-1133">Transmembrane helix</keyword>
<proteinExistence type="predicted"/>
<dbReference type="SUPFAM" id="SSF103473">
    <property type="entry name" value="MFS general substrate transporter"/>
    <property type="match status" value="1"/>
</dbReference>
<keyword evidence="4 6" id="KW-0472">Membrane</keyword>
<organism evidence="7 8">
    <name type="scientific">Tetrapyrgos nigripes</name>
    <dbReference type="NCBI Taxonomy" id="182062"/>
    <lineage>
        <taxon>Eukaryota</taxon>
        <taxon>Fungi</taxon>
        <taxon>Dikarya</taxon>
        <taxon>Basidiomycota</taxon>
        <taxon>Agaricomycotina</taxon>
        <taxon>Agaricomycetes</taxon>
        <taxon>Agaricomycetidae</taxon>
        <taxon>Agaricales</taxon>
        <taxon>Marasmiineae</taxon>
        <taxon>Marasmiaceae</taxon>
        <taxon>Tetrapyrgos</taxon>
    </lineage>
</organism>
<feature type="transmembrane region" description="Helical" evidence="6">
    <location>
        <begin position="176"/>
        <end position="196"/>
    </location>
</feature>
<dbReference type="InterPro" id="IPR011701">
    <property type="entry name" value="MFS"/>
</dbReference>
<feature type="transmembrane region" description="Helical" evidence="6">
    <location>
        <begin position="425"/>
        <end position="448"/>
    </location>
</feature>
<feature type="region of interest" description="Disordered" evidence="5">
    <location>
        <begin position="651"/>
        <end position="719"/>
    </location>
</feature>
<feature type="region of interest" description="Disordered" evidence="5">
    <location>
        <begin position="109"/>
        <end position="129"/>
    </location>
</feature>
<keyword evidence="2 6" id="KW-0812">Transmembrane</keyword>
<dbReference type="Proteomes" id="UP000559256">
    <property type="component" value="Unassembled WGS sequence"/>
</dbReference>
<feature type="transmembrane region" description="Helical" evidence="6">
    <location>
        <begin position="291"/>
        <end position="311"/>
    </location>
</feature>
<dbReference type="GO" id="GO:0016020">
    <property type="term" value="C:membrane"/>
    <property type="evidence" value="ECO:0007669"/>
    <property type="project" value="UniProtKB-SubCell"/>
</dbReference>
<dbReference type="Pfam" id="PF07690">
    <property type="entry name" value="MFS_1"/>
    <property type="match status" value="1"/>
</dbReference>
<dbReference type="GO" id="GO:0022857">
    <property type="term" value="F:transmembrane transporter activity"/>
    <property type="evidence" value="ECO:0007669"/>
    <property type="project" value="InterPro"/>
</dbReference>
<dbReference type="InterPro" id="IPR036259">
    <property type="entry name" value="MFS_trans_sf"/>
</dbReference>
<dbReference type="OrthoDB" id="3026777at2759"/>
<comment type="subcellular location">
    <subcellularLocation>
        <location evidence="1">Membrane</location>
        <topology evidence="1">Multi-pass membrane protein</topology>
    </subcellularLocation>
</comment>
<feature type="transmembrane region" description="Helical" evidence="6">
    <location>
        <begin position="627"/>
        <end position="646"/>
    </location>
</feature>
<dbReference type="EMBL" id="JAACJM010000019">
    <property type="protein sequence ID" value="KAF5367389.1"/>
    <property type="molecule type" value="Genomic_DNA"/>
</dbReference>
<feature type="region of interest" description="Disordered" evidence="5">
    <location>
        <begin position="328"/>
        <end position="354"/>
    </location>
</feature>
<dbReference type="Gene3D" id="1.20.1250.20">
    <property type="entry name" value="MFS general substrate transporter like domains"/>
    <property type="match status" value="1"/>
</dbReference>
<evidence type="ECO:0000313" key="7">
    <source>
        <dbReference type="EMBL" id="KAF5367389.1"/>
    </source>
</evidence>
<keyword evidence="8" id="KW-1185">Reference proteome</keyword>
<evidence type="ECO:0008006" key="9">
    <source>
        <dbReference type="Google" id="ProtNLM"/>
    </source>
</evidence>
<feature type="transmembrane region" description="Helical" evidence="6">
    <location>
        <begin position="593"/>
        <end position="615"/>
    </location>
</feature>
<dbReference type="AlphaFoldDB" id="A0A8H5LS49"/>
<reference evidence="7 8" key="1">
    <citation type="journal article" date="2020" name="ISME J.">
        <title>Uncovering the hidden diversity of litter-decomposition mechanisms in mushroom-forming fungi.</title>
        <authorList>
            <person name="Floudas D."/>
            <person name="Bentzer J."/>
            <person name="Ahren D."/>
            <person name="Johansson T."/>
            <person name="Persson P."/>
            <person name="Tunlid A."/>
        </authorList>
    </citation>
    <scope>NUCLEOTIDE SEQUENCE [LARGE SCALE GENOMIC DNA]</scope>
    <source>
        <strain evidence="7 8">CBS 291.85</strain>
    </source>
</reference>
<dbReference type="PANTHER" id="PTHR23507">
    <property type="entry name" value="ZGC:174356"/>
    <property type="match status" value="1"/>
</dbReference>
<feature type="region of interest" description="Disordered" evidence="5">
    <location>
        <begin position="1"/>
        <end position="22"/>
    </location>
</feature>
<evidence type="ECO:0000256" key="3">
    <source>
        <dbReference type="ARBA" id="ARBA00022989"/>
    </source>
</evidence>
<evidence type="ECO:0000256" key="5">
    <source>
        <dbReference type="SAM" id="MobiDB-lite"/>
    </source>
</evidence>
<evidence type="ECO:0000256" key="6">
    <source>
        <dbReference type="SAM" id="Phobius"/>
    </source>
</evidence>
<feature type="transmembrane region" description="Helical" evidence="6">
    <location>
        <begin position="245"/>
        <end position="268"/>
    </location>
</feature>
<evidence type="ECO:0000256" key="4">
    <source>
        <dbReference type="ARBA" id="ARBA00023136"/>
    </source>
</evidence>
<evidence type="ECO:0000256" key="1">
    <source>
        <dbReference type="ARBA" id="ARBA00004141"/>
    </source>
</evidence>
<feature type="transmembrane region" description="Helical" evidence="6">
    <location>
        <begin position="390"/>
        <end position="413"/>
    </location>
</feature>
<accession>A0A8H5LS49</accession>
<gene>
    <name evidence="7" type="ORF">D9758_003750</name>
</gene>
<comment type="caution">
    <text evidence="7">The sequence shown here is derived from an EMBL/GenBank/DDBJ whole genome shotgun (WGS) entry which is preliminary data.</text>
</comment>
<name>A0A8H5LS49_9AGAR</name>